<reference evidence="1" key="2">
    <citation type="journal article" date="2015" name="Data Brief">
        <title>Shoot transcriptome of the giant reed, Arundo donax.</title>
        <authorList>
            <person name="Barrero R.A."/>
            <person name="Guerrero F.D."/>
            <person name="Moolhuijzen P."/>
            <person name="Goolsby J.A."/>
            <person name="Tidwell J."/>
            <person name="Bellgard S.E."/>
            <person name="Bellgard M.I."/>
        </authorList>
    </citation>
    <scope>NUCLEOTIDE SEQUENCE</scope>
    <source>
        <tissue evidence="1">Shoot tissue taken approximately 20 cm above the soil surface</tissue>
    </source>
</reference>
<sequence>MREVEGFMGWQERPRLCHQDRVGIRYTVRKCFGVDVCKMWWNQSNG</sequence>
<proteinExistence type="predicted"/>
<evidence type="ECO:0000313" key="1">
    <source>
        <dbReference type="EMBL" id="JAE28646.1"/>
    </source>
</evidence>
<accession>A0A0A9H1E6</accession>
<dbReference type="AlphaFoldDB" id="A0A0A9H1E6"/>
<name>A0A0A9H1E6_ARUDO</name>
<protein>
    <submittedName>
        <fullName evidence="1">Uncharacterized protein</fullName>
    </submittedName>
</protein>
<dbReference type="EMBL" id="GBRH01169250">
    <property type="protein sequence ID" value="JAE28646.1"/>
    <property type="molecule type" value="Transcribed_RNA"/>
</dbReference>
<reference evidence="1" key="1">
    <citation type="submission" date="2014-09" db="EMBL/GenBank/DDBJ databases">
        <authorList>
            <person name="Magalhaes I.L.F."/>
            <person name="Oliveira U."/>
            <person name="Santos F.R."/>
            <person name="Vidigal T.H.D.A."/>
            <person name="Brescovit A.D."/>
            <person name="Santos A.J."/>
        </authorList>
    </citation>
    <scope>NUCLEOTIDE SEQUENCE</scope>
    <source>
        <tissue evidence="1">Shoot tissue taken approximately 20 cm above the soil surface</tissue>
    </source>
</reference>
<organism evidence="1">
    <name type="scientific">Arundo donax</name>
    <name type="common">Giant reed</name>
    <name type="synonym">Donax arundinaceus</name>
    <dbReference type="NCBI Taxonomy" id="35708"/>
    <lineage>
        <taxon>Eukaryota</taxon>
        <taxon>Viridiplantae</taxon>
        <taxon>Streptophyta</taxon>
        <taxon>Embryophyta</taxon>
        <taxon>Tracheophyta</taxon>
        <taxon>Spermatophyta</taxon>
        <taxon>Magnoliopsida</taxon>
        <taxon>Liliopsida</taxon>
        <taxon>Poales</taxon>
        <taxon>Poaceae</taxon>
        <taxon>PACMAD clade</taxon>
        <taxon>Arundinoideae</taxon>
        <taxon>Arundineae</taxon>
        <taxon>Arundo</taxon>
    </lineage>
</organism>